<feature type="transmembrane region" description="Helical" evidence="1">
    <location>
        <begin position="21"/>
        <end position="47"/>
    </location>
</feature>
<keyword evidence="1" id="KW-0472">Membrane</keyword>
<dbReference type="EMBL" id="JAVRFJ010000014">
    <property type="protein sequence ID" value="MDT0569391.1"/>
    <property type="molecule type" value="Genomic_DNA"/>
</dbReference>
<proteinExistence type="predicted"/>
<keyword evidence="1" id="KW-0812">Transmembrane</keyword>
<name>A0ABU2YZI3_9ACTN</name>
<protein>
    <submittedName>
        <fullName evidence="2">Uncharacterized protein</fullName>
    </submittedName>
</protein>
<keyword evidence="3" id="KW-1185">Reference proteome</keyword>
<keyword evidence="1" id="KW-1133">Transmembrane helix</keyword>
<reference evidence="2" key="1">
    <citation type="submission" date="2024-05" db="EMBL/GenBank/DDBJ databases">
        <title>30 novel species of actinomycetes from the DSMZ collection.</title>
        <authorList>
            <person name="Nouioui I."/>
        </authorList>
    </citation>
    <scope>NUCLEOTIDE SEQUENCE</scope>
    <source>
        <strain evidence="2">DSM 3412</strain>
    </source>
</reference>
<dbReference type="Proteomes" id="UP001180737">
    <property type="component" value="Unassembled WGS sequence"/>
</dbReference>
<evidence type="ECO:0000256" key="1">
    <source>
        <dbReference type="SAM" id="Phobius"/>
    </source>
</evidence>
<accession>A0ABU2YZI3</accession>
<gene>
    <name evidence="2" type="ORF">RM704_18250</name>
</gene>
<feature type="transmembrane region" description="Helical" evidence="1">
    <location>
        <begin position="59"/>
        <end position="78"/>
    </location>
</feature>
<evidence type="ECO:0000313" key="3">
    <source>
        <dbReference type="Proteomes" id="UP001180737"/>
    </source>
</evidence>
<sequence>MEDRTKGTASARARASRDRRTLLSAAAPLVLFSTVAGVLAVGVGALAALLVPGTEARAVVWPAVTALLATGAGLWWGLAPVTERLRALDRALVGARPRGPEER</sequence>
<dbReference type="RefSeq" id="WP_311590831.1">
    <property type="nucleotide sequence ID" value="NZ_JAVRFJ010000014.1"/>
</dbReference>
<evidence type="ECO:0000313" key="2">
    <source>
        <dbReference type="EMBL" id="MDT0569391.1"/>
    </source>
</evidence>
<organism evidence="2 3">
    <name type="scientific">Streptomyces gottesmaniae</name>
    <dbReference type="NCBI Taxonomy" id="3075518"/>
    <lineage>
        <taxon>Bacteria</taxon>
        <taxon>Bacillati</taxon>
        <taxon>Actinomycetota</taxon>
        <taxon>Actinomycetes</taxon>
        <taxon>Kitasatosporales</taxon>
        <taxon>Streptomycetaceae</taxon>
        <taxon>Streptomyces</taxon>
    </lineage>
</organism>
<comment type="caution">
    <text evidence="2">The sequence shown here is derived from an EMBL/GenBank/DDBJ whole genome shotgun (WGS) entry which is preliminary data.</text>
</comment>